<dbReference type="GO" id="GO:0016020">
    <property type="term" value="C:membrane"/>
    <property type="evidence" value="ECO:0007669"/>
    <property type="project" value="TreeGrafter"/>
</dbReference>
<gene>
    <name evidence="2" type="ORF">Taro_045343</name>
</gene>
<dbReference type="InterPro" id="IPR037518">
    <property type="entry name" value="MPN"/>
</dbReference>
<keyword evidence="3" id="KW-1185">Reference proteome</keyword>
<dbReference type="GO" id="GO:0070536">
    <property type="term" value="P:protein K63-linked deubiquitination"/>
    <property type="evidence" value="ECO:0007669"/>
    <property type="project" value="TreeGrafter"/>
</dbReference>
<dbReference type="EMBL" id="NMUH01005310">
    <property type="protein sequence ID" value="MQM12425.1"/>
    <property type="molecule type" value="Genomic_DNA"/>
</dbReference>
<dbReference type="PROSITE" id="PS50249">
    <property type="entry name" value="MPN"/>
    <property type="match status" value="1"/>
</dbReference>
<proteinExistence type="predicted"/>
<sequence length="101" mass="11330">MQTHPSQSCFMSSIDLHTQYSYQVMLPEAVAIVMAPKDASKSYGVFRITDPGGTTILKQCQESGFHLHQEPSDGTPIYEDCSNVYINPNLRFEVIDLRCLS</sequence>
<feature type="domain" description="MPN" evidence="1">
    <location>
        <begin position="1"/>
        <end position="52"/>
    </location>
</feature>
<dbReference type="GO" id="GO:0005768">
    <property type="term" value="C:endosome"/>
    <property type="evidence" value="ECO:0007669"/>
    <property type="project" value="TreeGrafter"/>
</dbReference>
<reference evidence="2" key="1">
    <citation type="submission" date="2017-07" db="EMBL/GenBank/DDBJ databases">
        <title>Taro Niue Genome Assembly and Annotation.</title>
        <authorList>
            <person name="Atibalentja N."/>
            <person name="Keating K."/>
            <person name="Fields C.J."/>
        </authorList>
    </citation>
    <scope>NUCLEOTIDE SEQUENCE</scope>
    <source>
        <strain evidence="2">Niue_2</strain>
        <tissue evidence="2">Leaf</tissue>
    </source>
</reference>
<name>A0A843X424_COLES</name>
<organism evidence="2 3">
    <name type="scientific">Colocasia esculenta</name>
    <name type="common">Wild taro</name>
    <name type="synonym">Arum esculentum</name>
    <dbReference type="NCBI Taxonomy" id="4460"/>
    <lineage>
        <taxon>Eukaryota</taxon>
        <taxon>Viridiplantae</taxon>
        <taxon>Streptophyta</taxon>
        <taxon>Embryophyta</taxon>
        <taxon>Tracheophyta</taxon>
        <taxon>Spermatophyta</taxon>
        <taxon>Magnoliopsida</taxon>
        <taxon>Liliopsida</taxon>
        <taxon>Araceae</taxon>
        <taxon>Aroideae</taxon>
        <taxon>Colocasieae</taxon>
        <taxon>Colocasia</taxon>
    </lineage>
</organism>
<evidence type="ECO:0000313" key="3">
    <source>
        <dbReference type="Proteomes" id="UP000652761"/>
    </source>
</evidence>
<dbReference type="Gene3D" id="3.40.140.10">
    <property type="entry name" value="Cytidine Deaminase, domain 2"/>
    <property type="match status" value="1"/>
</dbReference>
<dbReference type="PANTHER" id="PTHR12947:SF13">
    <property type="entry name" value="FI19924P1"/>
    <property type="match status" value="1"/>
</dbReference>
<evidence type="ECO:0000313" key="2">
    <source>
        <dbReference type="EMBL" id="MQM12425.1"/>
    </source>
</evidence>
<evidence type="ECO:0000259" key="1">
    <source>
        <dbReference type="PROSITE" id="PS50249"/>
    </source>
</evidence>
<comment type="caution">
    <text evidence="2">The sequence shown here is derived from an EMBL/GenBank/DDBJ whole genome shotgun (WGS) entry which is preliminary data.</text>
</comment>
<dbReference type="PANTHER" id="PTHR12947">
    <property type="entry name" value="AMSH-LIKE PROTEASE"/>
    <property type="match status" value="1"/>
</dbReference>
<accession>A0A843X424</accession>
<dbReference type="AlphaFoldDB" id="A0A843X424"/>
<dbReference type="SUPFAM" id="SSF102712">
    <property type="entry name" value="JAB1/MPN domain"/>
    <property type="match status" value="1"/>
</dbReference>
<dbReference type="OrthoDB" id="3640at2759"/>
<dbReference type="Proteomes" id="UP000652761">
    <property type="component" value="Unassembled WGS sequence"/>
</dbReference>
<protein>
    <recommendedName>
        <fullName evidence="1">MPN domain-containing protein</fullName>
    </recommendedName>
</protein>